<sequence length="245" mass="28184">MALVFPGYDNSYDAYNPYSMSRRPSMYGGGSSYAYDQAGYHDLDPMYGGQYSSMHGLHPSMGGVTPMMMGPSAYDDMTVREPYYPDIRRPRSAMSMTRPRRHSAVSAISHIPLPPPMDTYRRASSIHIKFKRRSSLMAGISLAEAQGYARLSNNDYYTLHDLHADRRHTIYLKIRWAGYNSLTYEIPIEASYDDRINLQTLARRISRACVHYLQANRIPIPWDRVDLHHIEEISYGVWQPMLSSR</sequence>
<evidence type="ECO:0000313" key="2">
    <source>
        <dbReference type="EMBL" id="KAJ4492815.1"/>
    </source>
</evidence>
<dbReference type="EMBL" id="JANVFS010000004">
    <property type="protein sequence ID" value="KAJ4492815.1"/>
    <property type="molecule type" value="Genomic_DNA"/>
</dbReference>
<reference evidence="2" key="1">
    <citation type="submission" date="2022-08" db="EMBL/GenBank/DDBJ databases">
        <authorList>
            <consortium name="DOE Joint Genome Institute"/>
            <person name="Min B."/>
            <person name="Riley R."/>
            <person name="Sierra-Patev S."/>
            <person name="Naranjo-Ortiz M."/>
            <person name="Looney B."/>
            <person name="Konkel Z."/>
            <person name="Slot J.C."/>
            <person name="Sakamoto Y."/>
            <person name="Steenwyk J.L."/>
            <person name="Rokas A."/>
            <person name="Carro J."/>
            <person name="Camarero S."/>
            <person name="Ferreira P."/>
            <person name="Molpeceres G."/>
            <person name="Ruiz-Duenas F.J."/>
            <person name="Serrano A."/>
            <person name="Henrissat B."/>
            <person name="Drula E."/>
            <person name="Hughes K.W."/>
            <person name="Mata J.L."/>
            <person name="Ishikawa N.K."/>
            <person name="Vargas-Isla R."/>
            <person name="Ushijima S."/>
            <person name="Smith C.A."/>
            <person name="Ahrendt S."/>
            <person name="Andreopoulos W."/>
            <person name="He G."/>
            <person name="Labutti K."/>
            <person name="Lipzen A."/>
            <person name="Ng V."/>
            <person name="Sandor L."/>
            <person name="Barry K."/>
            <person name="Martinez A.T."/>
            <person name="Xiao Y."/>
            <person name="Gibbons J.G."/>
            <person name="Terashima K."/>
            <person name="Hibbett D.S."/>
            <person name="Grigoriev I.V."/>
        </authorList>
    </citation>
    <scope>NUCLEOTIDE SEQUENCE</scope>
    <source>
        <strain evidence="2">Sp2 HRB7682 ss15</strain>
    </source>
</reference>
<protein>
    <recommendedName>
        <fullName evidence="1">DUF6741 domain-containing protein</fullName>
    </recommendedName>
</protein>
<name>A0A9W9E031_9AGAR</name>
<comment type="caution">
    <text evidence="2">The sequence shown here is derived from an EMBL/GenBank/DDBJ whole genome shotgun (WGS) entry which is preliminary data.</text>
</comment>
<gene>
    <name evidence="2" type="ORF">C8J55DRAFT_215735</name>
</gene>
<feature type="domain" description="DUF6741" evidence="1">
    <location>
        <begin position="115"/>
        <end position="243"/>
    </location>
</feature>
<dbReference type="InterPro" id="IPR046629">
    <property type="entry name" value="DUF6741"/>
</dbReference>
<reference evidence="2" key="2">
    <citation type="journal article" date="2023" name="Proc. Natl. Acad. Sci. U.S.A.">
        <title>A global phylogenomic analysis of the shiitake genus Lentinula.</title>
        <authorList>
            <person name="Sierra-Patev S."/>
            <person name="Min B."/>
            <person name="Naranjo-Ortiz M."/>
            <person name="Looney B."/>
            <person name="Konkel Z."/>
            <person name="Slot J.C."/>
            <person name="Sakamoto Y."/>
            <person name="Steenwyk J.L."/>
            <person name="Rokas A."/>
            <person name="Carro J."/>
            <person name="Camarero S."/>
            <person name="Ferreira P."/>
            <person name="Molpeceres G."/>
            <person name="Ruiz-Duenas F.J."/>
            <person name="Serrano A."/>
            <person name="Henrissat B."/>
            <person name="Drula E."/>
            <person name="Hughes K.W."/>
            <person name="Mata J.L."/>
            <person name="Ishikawa N.K."/>
            <person name="Vargas-Isla R."/>
            <person name="Ushijima S."/>
            <person name="Smith C.A."/>
            <person name="Donoghue J."/>
            <person name="Ahrendt S."/>
            <person name="Andreopoulos W."/>
            <person name="He G."/>
            <person name="LaButti K."/>
            <person name="Lipzen A."/>
            <person name="Ng V."/>
            <person name="Riley R."/>
            <person name="Sandor L."/>
            <person name="Barry K."/>
            <person name="Martinez A.T."/>
            <person name="Xiao Y."/>
            <person name="Gibbons J.G."/>
            <person name="Terashima K."/>
            <person name="Grigoriev I.V."/>
            <person name="Hibbett D."/>
        </authorList>
    </citation>
    <scope>NUCLEOTIDE SEQUENCE</scope>
    <source>
        <strain evidence="2">Sp2 HRB7682 ss15</strain>
    </source>
</reference>
<organism evidence="2 3">
    <name type="scientific">Lentinula lateritia</name>
    <dbReference type="NCBI Taxonomy" id="40482"/>
    <lineage>
        <taxon>Eukaryota</taxon>
        <taxon>Fungi</taxon>
        <taxon>Dikarya</taxon>
        <taxon>Basidiomycota</taxon>
        <taxon>Agaricomycotina</taxon>
        <taxon>Agaricomycetes</taxon>
        <taxon>Agaricomycetidae</taxon>
        <taxon>Agaricales</taxon>
        <taxon>Marasmiineae</taxon>
        <taxon>Omphalotaceae</taxon>
        <taxon>Lentinula</taxon>
    </lineage>
</organism>
<accession>A0A9W9E031</accession>
<proteinExistence type="predicted"/>
<evidence type="ECO:0000259" key="1">
    <source>
        <dbReference type="Pfam" id="PF20526"/>
    </source>
</evidence>
<dbReference type="AlphaFoldDB" id="A0A9W9E031"/>
<evidence type="ECO:0000313" key="3">
    <source>
        <dbReference type="Proteomes" id="UP001150238"/>
    </source>
</evidence>
<dbReference type="Proteomes" id="UP001150238">
    <property type="component" value="Unassembled WGS sequence"/>
</dbReference>
<dbReference type="Pfam" id="PF20526">
    <property type="entry name" value="DUF6741"/>
    <property type="match status" value="1"/>
</dbReference>